<keyword evidence="9" id="KW-0175">Coiled coil</keyword>
<dbReference type="PROSITE" id="PS50109">
    <property type="entry name" value="HIS_KIN"/>
    <property type="match status" value="1"/>
</dbReference>
<dbReference type="SUPFAM" id="SSF55874">
    <property type="entry name" value="ATPase domain of HSP90 chaperone/DNA topoisomerase II/histidine kinase"/>
    <property type="match status" value="1"/>
</dbReference>
<keyword evidence="3 8" id="KW-0597">Phosphoprotein</keyword>
<dbReference type="Gene3D" id="3.30.565.10">
    <property type="entry name" value="Histidine kinase-like ATPase, C-terminal domain"/>
    <property type="match status" value="1"/>
</dbReference>
<dbReference type="PANTHER" id="PTHR43395">
    <property type="entry name" value="SENSOR HISTIDINE KINASE CHEA"/>
    <property type="match status" value="1"/>
</dbReference>
<feature type="compositionally biased region" description="Pro residues" evidence="10">
    <location>
        <begin position="1014"/>
        <end position="1023"/>
    </location>
</feature>
<comment type="catalytic activity">
    <reaction evidence="1">
        <text>ATP + protein L-histidine = ADP + protein N-phospho-L-histidine.</text>
        <dbReference type="EC" id="2.7.13.3"/>
    </reaction>
</comment>
<dbReference type="CDD" id="cd00088">
    <property type="entry name" value="HPT"/>
    <property type="match status" value="3"/>
</dbReference>
<dbReference type="Pfam" id="PF26379">
    <property type="entry name" value="FimL_2nd"/>
    <property type="match status" value="1"/>
</dbReference>
<dbReference type="EC" id="2.7.13.3" evidence="2"/>
<dbReference type="PANTHER" id="PTHR43395:SF8">
    <property type="entry name" value="HISTIDINE KINASE"/>
    <property type="match status" value="1"/>
</dbReference>
<feature type="region of interest" description="Disordered" evidence="10">
    <location>
        <begin position="1001"/>
        <end position="1026"/>
    </location>
</feature>
<dbReference type="InterPro" id="IPR002545">
    <property type="entry name" value="CheW-lke_dom"/>
</dbReference>
<dbReference type="PRINTS" id="PR00344">
    <property type="entry name" value="BCTRLSENSOR"/>
</dbReference>
<keyword evidence="5" id="KW-0418">Kinase</keyword>
<dbReference type="SMART" id="SM00073">
    <property type="entry name" value="HPT"/>
    <property type="match status" value="3"/>
</dbReference>
<sequence length="1808" mass="191392">MSTTDVTSAPPAPQLTGFDSGPLSWVMAEIREALGRSRTALFEAGGRQLEERATALRHAKSHLHQAHGALLMVDVDGVCMLTLAAEQVLEGFKQGTLEYNVDNAEAVAELYLALGEYLDELLAGAPPQPARLFPYYRALQTLLGVERIHPSELFFPPPPAQVSIRAAAQPAPPDYPAYRQRFEKALLPFLKSAAGAEQDGYAGALREAVKLVAEAQLEAPARTFWCVMQSFAELVAAGELACDLYVKQLFGLINLQMRRLASGGATLPEAMLRDALFFIAAAARPTPGAQQMRKAYRLDGLAPSDYALKRYGRIDPEALERARAALARAKAAWGRLAEAEPDTALDAAFAQALEEVAREAERLKVAALAALMRQLGVVAAAAARTGRSAGLELEMATALLFAEHGLEQIRRLPDDFAGNAAGIGARLEALLAGDTPPAPSQWQGDMARQIEQEQTVAALAGEMKTGLRQVEKVLDEYYADPATRPALAGIDAVLHQLQGALAMLDQEHAMRAARHVKAAVRQLADGAGAPGALDAIAQNVGALGFFVDMLGRNADAAKGRFHFDAAAGTFRAIPFEKIAAADPVPLLDDALEAQPAAPAAADAEAGDAAVEAELLDIFIAEAREVLGFVEATLARPRAHSGAPDSLAMLRRSFHTLKGSGRMVGLNQFADAAAAVERVMNVWLAEERAASDELFGLLAHCWSELSDWVAELAGGAGAGRDAAAMVAAAARVQQGGAFEAGDMPASIAGAGPDDGAATAPAAPASGKVIGFQSATAPSEQRDDNRKLVGELDIALPLYNIYLAETDELLRLLGVDFSEWRHEPQRAVSAEALHAAHTLAGTSGTVGFKALRDLAHALELAIEAAVPPAAALNEAQHGLLDQVRERIGQMLQDFALGELAPAQPELVAALQQLREQLLARPSKEASHLDALEVRLNTLFAATYDSIVAATPADAEAAAAPPAVAPPQPAPASAAPAVAGDDPAARLDALFEATYHSIVGNPPQSGAASAVADSAPPAKPALPPAPDTSGVDELFDAIFDEAAVAPAVAAAAPESVVAAAPDSVAAAPAEEVLVAAGPRDELDPDLLPVFLEEGADLLPQIGQALRSWQRSPDGNGQAQMLLRTLHTVKGSARMAGAMRLGQHAHDIETHIENMLHAGTATPHAFEELLAHYDHALLLFEQLQQPAPAAPAAEAGRVPEAGPAADAKVALVRVRADILDRLVNQAGEVSITRSKLETEVGALRASLLEFADNLARLRRQLREVEMQAESQIASRMAISSEREFDPLEFDRFTRLQELTRMMAESVSDVASFHENLTRNVDSAADDLVLQGRLTRELQRDLMRVRMVPFASISERLFRVARQSAKEVDKRVNLDLRGGAVEIDRGVLERMAAPFEHLLRNAIAHGIETRAGRAAAGKNETGELLVQVSQQGNEVVIEFSDDGAGLDLARIRAKARSAGLLGPDEEVDDAQAAALIFQPGFSTADSLTELAGRGVGMDIVRAEAHALGGRVDTESEPGQGARFTIHLPLTLAVTQVVLLSCGGKTYALPSILVEQVLQLKEAALAEAHAAGGVGAQGQQVALHYLSELLGEAAARPQGQRSSPVLLLRNGHDRLALQVDEVLGNREVVIKNVGPQLARMAGIAGATVLGSGEIVLILNPVALAQHLAQHPELRAHYAAAAAGADAGAAARLRDKVIMVVDDSLTVRRVTQRLLEREGYQVVLAKDGVDALEQLQGVTPAMMLVDIEMPRMDGFDLTRNVRGDARTQAIPIIMITSRSADKHRNYALELGVDAYFGKPFQEEVLLAAISGLLAK</sequence>
<dbReference type="SUPFAM" id="SSF50341">
    <property type="entry name" value="CheW-like"/>
    <property type="match status" value="1"/>
</dbReference>
<feature type="domain" description="CheW-like" evidence="13">
    <location>
        <begin position="1528"/>
        <end position="1663"/>
    </location>
</feature>
<keyword evidence="4" id="KW-0808">Transferase</keyword>
<dbReference type="SUPFAM" id="SSF52172">
    <property type="entry name" value="CheY-like"/>
    <property type="match status" value="1"/>
</dbReference>
<feature type="modified residue" description="4-aspartylphosphate" evidence="8">
    <location>
        <position position="1739"/>
    </location>
</feature>
<dbReference type="SUPFAM" id="SSF47226">
    <property type="entry name" value="Histidine-containing phosphotransfer domain, HPT domain"/>
    <property type="match status" value="5"/>
</dbReference>
<dbReference type="Pfam" id="PF01584">
    <property type="entry name" value="CheW"/>
    <property type="match status" value="1"/>
</dbReference>
<evidence type="ECO:0000313" key="16">
    <source>
        <dbReference type="Proteomes" id="UP001221208"/>
    </source>
</evidence>
<evidence type="ECO:0000256" key="5">
    <source>
        <dbReference type="ARBA" id="ARBA00022777"/>
    </source>
</evidence>
<feature type="domain" description="Response regulatory" evidence="12">
    <location>
        <begin position="1690"/>
        <end position="1806"/>
    </location>
</feature>
<dbReference type="InterPro" id="IPR036061">
    <property type="entry name" value="CheW-like_dom_sf"/>
</dbReference>
<feature type="domain" description="HPt" evidence="14">
    <location>
        <begin position="1076"/>
        <end position="1183"/>
    </location>
</feature>
<feature type="domain" description="HPt" evidence="14">
    <location>
        <begin position="789"/>
        <end position="892"/>
    </location>
</feature>
<dbReference type="CDD" id="cd17546">
    <property type="entry name" value="REC_hyHK_CKI1_RcsC-like"/>
    <property type="match status" value="1"/>
</dbReference>
<dbReference type="InterPro" id="IPR003594">
    <property type="entry name" value="HATPase_dom"/>
</dbReference>
<dbReference type="InterPro" id="IPR051315">
    <property type="entry name" value="Bact_Chemotaxis_CheA"/>
</dbReference>
<name>A0ABT5K196_9BURK</name>
<organism evidence="15 16">
    <name type="scientific">Janthinobacterium fluminis</name>
    <dbReference type="NCBI Taxonomy" id="2987524"/>
    <lineage>
        <taxon>Bacteria</taxon>
        <taxon>Pseudomonadati</taxon>
        <taxon>Pseudomonadota</taxon>
        <taxon>Betaproteobacteria</taxon>
        <taxon>Burkholderiales</taxon>
        <taxon>Oxalobacteraceae</taxon>
        <taxon>Janthinobacterium</taxon>
    </lineage>
</organism>
<evidence type="ECO:0000256" key="4">
    <source>
        <dbReference type="ARBA" id="ARBA00022679"/>
    </source>
</evidence>
<evidence type="ECO:0000256" key="1">
    <source>
        <dbReference type="ARBA" id="ARBA00000085"/>
    </source>
</evidence>
<dbReference type="InterPro" id="IPR037006">
    <property type="entry name" value="CheA-like_homodim_sf"/>
</dbReference>
<dbReference type="RefSeq" id="WP_273671514.1">
    <property type="nucleotide sequence ID" value="NZ_JAQQXR010000005.1"/>
</dbReference>
<dbReference type="InterPro" id="IPR036890">
    <property type="entry name" value="HATPase_C_sf"/>
</dbReference>
<evidence type="ECO:0000259" key="11">
    <source>
        <dbReference type="PROSITE" id="PS50109"/>
    </source>
</evidence>
<dbReference type="InterPro" id="IPR011006">
    <property type="entry name" value="CheY-like_superfamily"/>
</dbReference>
<evidence type="ECO:0000256" key="2">
    <source>
        <dbReference type="ARBA" id="ARBA00012438"/>
    </source>
</evidence>
<keyword evidence="6" id="KW-0902">Two-component regulatory system</keyword>
<dbReference type="SMART" id="SM00387">
    <property type="entry name" value="HATPase_c"/>
    <property type="match status" value="1"/>
</dbReference>
<dbReference type="PROSITE" id="PS50851">
    <property type="entry name" value="CHEW"/>
    <property type="match status" value="1"/>
</dbReference>
<dbReference type="Proteomes" id="UP001221208">
    <property type="component" value="Unassembled WGS sequence"/>
</dbReference>
<evidence type="ECO:0000256" key="7">
    <source>
        <dbReference type="PROSITE-ProRule" id="PRU00110"/>
    </source>
</evidence>
<evidence type="ECO:0000259" key="14">
    <source>
        <dbReference type="PROSITE" id="PS50894"/>
    </source>
</evidence>
<dbReference type="PROSITE" id="PS50110">
    <property type="entry name" value="RESPONSE_REGULATORY"/>
    <property type="match status" value="1"/>
</dbReference>
<evidence type="ECO:0000256" key="8">
    <source>
        <dbReference type="PROSITE-ProRule" id="PRU00169"/>
    </source>
</evidence>
<evidence type="ECO:0000256" key="3">
    <source>
        <dbReference type="ARBA" id="ARBA00022553"/>
    </source>
</evidence>
<dbReference type="SMART" id="SM01231">
    <property type="entry name" value="H-kinase_dim"/>
    <property type="match status" value="1"/>
</dbReference>
<evidence type="ECO:0000256" key="9">
    <source>
        <dbReference type="SAM" id="Coils"/>
    </source>
</evidence>
<feature type="modified residue" description="Phosphohistidine" evidence="7">
    <location>
        <position position="1123"/>
    </location>
</feature>
<dbReference type="InterPro" id="IPR008207">
    <property type="entry name" value="Sig_transdc_His_kin_Hpt_dom"/>
</dbReference>
<accession>A0ABT5K196</accession>
<protein>
    <recommendedName>
        <fullName evidence="2">histidine kinase</fullName>
        <ecNumber evidence="2">2.7.13.3</ecNumber>
    </recommendedName>
</protein>
<evidence type="ECO:0000256" key="6">
    <source>
        <dbReference type="ARBA" id="ARBA00023012"/>
    </source>
</evidence>
<dbReference type="Pfam" id="PF02518">
    <property type="entry name" value="HATPase_c"/>
    <property type="match status" value="1"/>
</dbReference>
<dbReference type="EMBL" id="JAQQXR010000005">
    <property type="protein sequence ID" value="MDC8758754.1"/>
    <property type="molecule type" value="Genomic_DNA"/>
</dbReference>
<dbReference type="InterPro" id="IPR005467">
    <property type="entry name" value="His_kinase_dom"/>
</dbReference>
<feature type="region of interest" description="Disordered" evidence="10">
    <location>
        <begin position="956"/>
        <end position="976"/>
    </location>
</feature>
<feature type="domain" description="HPt" evidence="14">
    <location>
        <begin position="607"/>
        <end position="711"/>
    </location>
</feature>
<reference evidence="15 16" key="1">
    <citation type="submission" date="2022-10" db="EMBL/GenBank/DDBJ databases">
        <title>Janthinobacterium sp. hw3 Genome sequencing.</title>
        <authorList>
            <person name="Park S."/>
        </authorList>
    </citation>
    <scope>NUCLEOTIDE SEQUENCE [LARGE SCALE GENOMIC DNA]</scope>
    <source>
        <strain evidence="16">hw3</strain>
    </source>
</reference>
<dbReference type="InterPro" id="IPR001789">
    <property type="entry name" value="Sig_transdc_resp-reg_receiver"/>
</dbReference>
<feature type="modified residue" description="Phosphohistidine" evidence="7">
    <location>
        <position position="835"/>
    </location>
</feature>
<keyword evidence="16" id="KW-1185">Reference proteome</keyword>
<dbReference type="InterPro" id="IPR004105">
    <property type="entry name" value="CheA-like_dim"/>
</dbReference>
<dbReference type="SMART" id="SM00448">
    <property type="entry name" value="REC"/>
    <property type="match status" value="1"/>
</dbReference>
<gene>
    <name evidence="15" type="ORF">OIK44_14310</name>
</gene>
<dbReference type="InterPro" id="IPR058661">
    <property type="entry name" value="FimL_2nd"/>
</dbReference>
<dbReference type="Pfam" id="PF00072">
    <property type="entry name" value="Response_reg"/>
    <property type="match status" value="1"/>
</dbReference>
<dbReference type="SMART" id="SM00260">
    <property type="entry name" value="CheW"/>
    <property type="match status" value="1"/>
</dbReference>
<proteinExistence type="predicted"/>
<dbReference type="Pfam" id="PF01627">
    <property type="entry name" value="Hpt"/>
    <property type="match status" value="3"/>
</dbReference>
<feature type="coiled-coil region" evidence="9">
    <location>
        <begin position="1243"/>
        <end position="1270"/>
    </location>
</feature>
<evidence type="ECO:0000259" key="13">
    <source>
        <dbReference type="PROSITE" id="PS50851"/>
    </source>
</evidence>
<dbReference type="Gene3D" id="3.40.50.2300">
    <property type="match status" value="1"/>
</dbReference>
<feature type="domain" description="Histidine kinase" evidence="11">
    <location>
        <begin position="1293"/>
        <end position="1526"/>
    </location>
</feature>
<feature type="compositionally biased region" description="Low complexity" evidence="10">
    <location>
        <begin position="1002"/>
        <end position="1013"/>
    </location>
</feature>
<dbReference type="Gene3D" id="2.30.30.40">
    <property type="entry name" value="SH3 Domains"/>
    <property type="match status" value="1"/>
</dbReference>
<dbReference type="InterPro" id="IPR036641">
    <property type="entry name" value="HPT_dom_sf"/>
</dbReference>
<comment type="caution">
    <text evidence="15">The sequence shown here is derived from an EMBL/GenBank/DDBJ whole genome shotgun (WGS) entry which is preliminary data.</text>
</comment>
<evidence type="ECO:0000313" key="15">
    <source>
        <dbReference type="EMBL" id="MDC8758754.1"/>
    </source>
</evidence>
<dbReference type="PROSITE" id="PS50894">
    <property type="entry name" value="HPT"/>
    <property type="match status" value="3"/>
</dbReference>
<feature type="modified residue" description="Phosphohistidine" evidence="7">
    <location>
        <position position="654"/>
    </location>
</feature>
<evidence type="ECO:0000259" key="12">
    <source>
        <dbReference type="PROSITE" id="PS50110"/>
    </source>
</evidence>
<evidence type="ECO:0000256" key="10">
    <source>
        <dbReference type="SAM" id="MobiDB-lite"/>
    </source>
</evidence>
<dbReference type="Gene3D" id="1.20.120.160">
    <property type="entry name" value="HPT domain"/>
    <property type="match status" value="3"/>
</dbReference>
<dbReference type="InterPro" id="IPR004358">
    <property type="entry name" value="Sig_transdc_His_kin-like_C"/>
</dbReference>
<dbReference type="Gene3D" id="1.10.287.560">
    <property type="entry name" value="Histidine kinase CheA-like, homodimeric domain"/>
    <property type="match status" value="1"/>
</dbReference>